<dbReference type="Proteomes" id="UP000828941">
    <property type="component" value="Chromosome 4"/>
</dbReference>
<protein>
    <submittedName>
        <fullName evidence="1">Uncharacterized protein</fullName>
    </submittedName>
</protein>
<dbReference type="EMBL" id="CM039429">
    <property type="protein sequence ID" value="KAI4347905.1"/>
    <property type="molecule type" value="Genomic_DNA"/>
</dbReference>
<proteinExistence type="predicted"/>
<evidence type="ECO:0000313" key="1">
    <source>
        <dbReference type="EMBL" id="KAI4347905.1"/>
    </source>
</evidence>
<reference evidence="1 2" key="1">
    <citation type="journal article" date="2022" name="DNA Res.">
        <title>Chromosomal-level genome assembly of the orchid tree Bauhinia variegata (Leguminosae; Cercidoideae) supports the allotetraploid origin hypothesis of Bauhinia.</title>
        <authorList>
            <person name="Zhong Y."/>
            <person name="Chen Y."/>
            <person name="Zheng D."/>
            <person name="Pang J."/>
            <person name="Liu Y."/>
            <person name="Luo S."/>
            <person name="Meng S."/>
            <person name="Qian L."/>
            <person name="Wei D."/>
            <person name="Dai S."/>
            <person name="Zhou R."/>
        </authorList>
    </citation>
    <scope>NUCLEOTIDE SEQUENCE [LARGE SCALE GENOMIC DNA]</scope>
    <source>
        <strain evidence="1">BV-YZ2020</strain>
    </source>
</reference>
<keyword evidence="2" id="KW-1185">Reference proteome</keyword>
<organism evidence="1 2">
    <name type="scientific">Bauhinia variegata</name>
    <name type="common">Purple orchid tree</name>
    <name type="synonym">Phanera variegata</name>
    <dbReference type="NCBI Taxonomy" id="167791"/>
    <lineage>
        <taxon>Eukaryota</taxon>
        <taxon>Viridiplantae</taxon>
        <taxon>Streptophyta</taxon>
        <taxon>Embryophyta</taxon>
        <taxon>Tracheophyta</taxon>
        <taxon>Spermatophyta</taxon>
        <taxon>Magnoliopsida</taxon>
        <taxon>eudicotyledons</taxon>
        <taxon>Gunneridae</taxon>
        <taxon>Pentapetalae</taxon>
        <taxon>rosids</taxon>
        <taxon>fabids</taxon>
        <taxon>Fabales</taxon>
        <taxon>Fabaceae</taxon>
        <taxon>Cercidoideae</taxon>
        <taxon>Cercideae</taxon>
        <taxon>Bauhiniinae</taxon>
        <taxon>Bauhinia</taxon>
    </lineage>
</organism>
<evidence type="ECO:0000313" key="2">
    <source>
        <dbReference type="Proteomes" id="UP000828941"/>
    </source>
</evidence>
<comment type="caution">
    <text evidence="1">The sequence shown here is derived from an EMBL/GenBank/DDBJ whole genome shotgun (WGS) entry which is preliminary data.</text>
</comment>
<accession>A0ACB9PGM3</accession>
<sequence length="89" mass="9634">MKTSAIFFVSLLAFHTFFFASIVTEARPLMPILETPNNVFVKNIYNSAGAGRPLPSPPPPPRPAPPPGNNIKFVQDILQSSAILELSDA</sequence>
<name>A0ACB9PGM3_BAUVA</name>
<gene>
    <name evidence="1" type="ORF">L6164_008680</name>
</gene>